<evidence type="ECO:0000313" key="9">
    <source>
        <dbReference type="Proteomes" id="UP000663823"/>
    </source>
</evidence>
<keyword evidence="3" id="KW-0808">Transferase</keyword>
<reference evidence="8" key="1">
    <citation type="submission" date="2021-02" db="EMBL/GenBank/DDBJ databases">
        <authorList>
            <person name="Nowell W R."/>
        </authorList>
    </citation>
    <scope>NUCLEOTIDE SEQUENCE</scope>
</reference>
<dbReference type="Proteomes" id="UP000663823">
    <property type="component" value="Unassembled WGS sequence"/>
</dbReference>
<gene>
    <name evidence="8" type="ORF">OTI717_LOCUS21545</name>
</gene>
<dbReference type="SUPFAM" id="SSF56112">
    <property type="entry name" value="Protein kinase-like (PK-like)"/>
    <property type="match status" value="1"/>
</dbReference>
<evidence type="ECO:0000256" key="6">
    <source>
        <dbReference type="ARBA" id="ARBA00022840"/>
    </source>
</evidence>
<name>A0A819EXG4_9BILA</name>
<organism evidence="8 9">
    <name type="scientific">Rotaria sordida</name>
    <dbReference type="NCBI Taxonomy" id="392033"/>
    <lineage>
        <taxon>Eukaryota</taxon>
        <taxon>Metazoa</taxon>
        <taxon>Spiralia</taxon>
        <taxon>Gnathifera</taxon>
        <taxon>Rotifera</taxon>
        <taxon>Eurotatoria</taxon>
        <taxon>Bdelloidea</taxon>
        <taxon>Philodinida</taxon>
        <taxon>Philodinidae</taxon>
        <taxon>Rotaria</taxon>
    </lineage>
</organism>
<evidence type="ECO:0000256" key="3">
    <source>
        <dbReference type="ARBA" id="ARBA00022679"/>
    </source>
</evidence>
<dbReference type="SMART" id="SM00220">
    <property type="entry name" value="S_TKc"/>
    <property type="match status" value="1"/>
</dbReference>
<feature type="domain" description="Protein kinase" evidence="7">
    <location>
        <begin position="38"/>
        <end position="295"/>
    </location>
</feature>
<keyword evidence="6" id="KW-0067">ATP-binding</keyword>
<dbReference type="AlphaFoldDB" id="A0A819EXG4"/>
<evidence type="ECO:0000259" key="7">
    <source>
        <dbReference type="SMART" id="SM00220"/>
    </source>
</evidence>
<keyword evidence="2" id="KW-0723">Serine/threonine-protein kinase</keyword>
<comment type="caution">
    <text evidence="8">The sequence shown here is derived from an EMBL/GenBank/DDBJ whole genome shotgun (WGS) entry which is preliminary data.</text>
</comment>
<sequence length="395" mass="46144">MEQKFANDYLVLEHDKLIFILYYSIDFVRHHISLSHEPLVRKALTRYSYGIVECIRNIRTSTSCRKRIKLTNKQEEKNELPATAVREITVLKSIQHENIIKLNHVAFEPSYTSRCNHLYLYLEIFPIDLKRYMNALRSNERLSPRLVKLIKIDYLRLADFGLARQCHMTERTLTHEVVTLWYCPPELLLNAPTYVTISSNEHDDSRKQSILDRFCFNIIPRIQDNIECLTLDPLSTDCVLRIGSYSKLHKLTLVNLQLEMASRIFNGGSSFVNIFKHKISHLTITINDGSTDQYIRKLSTNVFITIFTMFINLTYLHFCLKDICQYPPTSFFGLVSTTCYPSNIIHLNVRVRNFNDCLCLLDGHLCQLHTFIVEVDKIITTSMTINNSVKYFKLQ</sequence>
<protein>
    <recommendedName>
        <fullName evidence="1">cyclin-dependent kinase</fullName>
        <ecNumber evidence="1">2.7.11.22</ecNumber>
    </recommendedName>
</protein>
<evidence type="ECO:0000256" key="2">
    <source>
        <dbReference type="ARBA" id="ARBA00022527"/>
    </source>
</evidence>
<evidence type="ECO:0000256" key="1">
    <source>
        <dbReference type="ARBA" id="ARBA00012425"/>
    </source>
</evidence>
<dbReference type="InterPro" id="IPR011009">
    <property type="entry name" value="Kinase-like_dom_sf"/>
</dbReference>
<evidence type="ECO:0000256" key="4">
    <source>
        <dbReference type="ARBA" id="ARBA00022741"/>
    </source>
</evidence>
<dbReference type="PANTHER" id="PTHR24056">
    <property type="entry name" value="CELL DIVISION PROTEIN KINASE"/>
    <property type="match status" value="1"/>
</dbReference>
<dbReference type="GO" id="GO:0004693">
    <property type="term" value="F:cyclin-dependent protein serine/threonine kinase activity"/>
    <property type="evidence" value="ECO:0007669"/>
    <property type="project" value="UniProtKB-EC"/>
</dbReference>
<dbReference type="GO" id="GO:0005634">
    <property type="term" value="C:nucleus"/>
    <property type="evidence" value="ECO:0007669"/>
    <property type="project" value="TreeGrafter"/>
</dbReference>
<proteinExistence type="predicted"/>
<dbReference type="GO" id="GO:0010468">
    <property type="term" value="P:regulation of gene expression"/>
    <property type="evidence" value="ECO:0007669"/>
    <property type="project" value="TreeGrafter"/>
</dbReference>
<dbReference type="EC" id="2.7.11.22" evidence="1"/>
<dbReference type="GO" id="GO:0010389">
    <property type="term" value="P:regulation of G2/M transition of mitotic cell cycle"/>
    <property type="evidence" value="ECO:0007669"/>
    <property type="project" value="TreeGrafter"/>
</dbReference>
<dbReference type="InterPro" id="IPR050108">
    <property type="entry name" value="CDK"/>
</dbReference>
<keyword evidence="4" id="KW-0547">Nucleotide-binding</keyword>
<dbReference type="Gene3D" id="1.10.510.10">
    <property type="entry name" value="Transferase(Phosphotransferase) domain 1"/>
    <property type="match status" value="1"/>
</dbReference>
<dbReference type="GO" id="GO:0005524">
    <property type="term" value="F:ATP binding"/>
    <property type="evidence" value="ECO:0007669"/>
    <property type="project" value="UniProtKB-KW"/>
</dbReference>
<accession>A0A819EXG4</accession>
<dbReference type="EMBL" id="CAJOAX010003510">
    <property type="protein sequence ID" value="CAF3858150.1"/>
    <property type="molecule type" value="Genomic_DNA"/>
</dbReference>
<dbReference type="GO" id="GO:0005737">
    <property type="term" value="C:cytoplasm"/>
    <property type="evidence" value="ECO:0007669"/>
    <property type="project" value="TreeGrafter"/>
</dbReference>
<evidence type="ECO:0000313" key="8">
    <source>
        <dbReference type="EMBL" id="CAF3858150.1"/>
    </source>
</evidence>
<dbReference type="GO" id="GO:0000082">
    <property type="term" value="P:G1/S transition of mitotic cell cycle"/>
    <property type="evidence" value="ECO:0007669"/>
    <property type="project" value="TreeGrafter"/>
</dbReference>
<evidence type="ECO:0000256" key="5">
    <source>
        <dbReference type="ARBA" id="ARBA00022777"/>
    </source>
</evidence>
<dbReference type="Gene3D" id="3.30.200.20">
    <property type="entry name" value="Phosphorylase Kinase, domain 1"/>
    <property type="match status" value="1"/>
</dbReference>
<dbReference type="GO" id="GO:0000307">
    <property type="term" value="C:cyclin-dependent protein kinase holoenzyme complex"/>
    <property type="evidence" value="ECO:0007669"/>
    <property type="project" value="TreeGrafter"/>
</dbReference>
<keyword evidence="5" id="KW-0418">Kinase</keyword>
<dbReference type="InterPro" id="IPR000719">
    <property type="entry name" value="Prot_kinase_dom"/>
</dbReference>
<dbReference type="GO" id="GO:0030332">
    <property type="term" value="F:cyclin binding"/>
    <property type="evidence" value="ECO:0007669"/>
    <property type="project" value="TreeGrafter"/>
</dbReference>
<dbReference type="PANTHER" id="PTHR24056:SF254">
    <property type="entry name" value="CYCLIN-DEPENDENT KINASE 2"/>
    <property type="match status" value="1"/>
</dbReference>
<dbReference type="GO" id="GO:0007165">
    <property type="term" value="P:signal transduction"/>
    <property type="evidence" value="ECO:0007669"/>
    <property type="project" value="TreeGrafter"/>
</dbReference>